<dbReference type="InParanoid" id="A0A1S4F3G3"/>
<dbReference type="CDD" id="cd15900">
    <property type="entry name" value="EFh_MICU"/>
    <property type="match status" value="1"/>
</dbReference>
<dbReference type="OrthoDB" id="5859791at2759"/>
<dbReference type="SMART" id="SM00054">
    <property type="entry name" value="EFh"/>
    <property type="match status" value="2"/>
</dbReference>
<keyword evidence="8" id="KW-0472">Membrane</keyword>
<keyword evidence="11" id="KW-1185">Reference proteome</keyword>
<dbReference type="PROSITE" id="PS50222">
    <property type="entry name" value="EF_HAND_2"/>
    <property type="match status" value="2"/>
</dbReference>
<dbReference type="GO" id="GO:0036444">
    <property type="term" value="P:calcium import into the mitochondrion"/>
    <property type="evidence" value="ECO:0007669"/>
    <property type="project" value="TreeGrafter"/>
</dbReference>
<organism evidence="10 11">
    <name type="scientific">Aedes aegypti</name>
    <name type="common">Yellowfever mosquito</name>
    <name type="synonym">Culex aegypti</name>
    <dbReference type="NCBI Taxonomy" id="7159"/>
    <lineage>
        <taxon>Eukaryota</taxon>
        <taxon>Metazoa</taxon>
        <taxon>Ecdysozoa</taxon>
        <taxon>Arthropoda</taxon>
        <taxon>Hexapoda</taxon>
        <taxon>Insecta</taxon>
        <taxon>Pterygota</taxon>
        <taxon>Neoptera</taxon>
        <taxon>Endopterygota</taxon>
        <taxon>Diptera</taxon>
        <taxon>Nematocera</taxon>
        <taxon>Culicoidea</taxon>
        <taxon>Culicidae</taxon>
        <taxon>Culicinae</taxon>
        <taxon>Aedini</taxon>
        <taxon>Aedes</taxon>
        <taxon>Stegomyia</taxon>
    </lineage>
</organism>
<sequence>MATLPLKIFCAVSGGVLACISYFKVREPDDSYRLILKDRPEERLARLTKRERRFVEFASAEYAGQIFMTPGDFLASVLERNPKPCIRRKILTHDELAYFHRHVPPVGQNTTMLFRKLSDSGILSFADYLFLLSVLTRPESGFRIVFDMFDTDGNQRIDHSEFIVIQKILGRTLKERSDDEDTIKTLSRLTSRTDRQISANEYTAARKDIVTTLQVHFFGIHGNGTLRYAEFYNFMKHLQQEVLQIEFGRYSRGRNFISDEEFAHLLLSYMNLKPQQYDQYLQRIHNIGVSRHSVTYEEFESFCQVLHNLDDFVVAMRFFYSVKKAISKDEFAQAVRICSGKKVDAHLIDLVFALFDEDCDGYVSLNEFLLMMKNKLRFRCDHQPVGVKAFKRCMRQEMRY</sequence>
<dbReference type="GO" id="GO:1990246">
    <property type="term" value="C:uniplex complex"/>
    <property type="evidence" value="ECO:0007669"/>
    <property type="project" value="TreeGrafter"/>
</dbReference>
<accession>A0A1S4F3G3</accession>
<keyword evidence="6" id="KW-0809">Transit peptide</keyword>
<dbReference type="GO" id="GO:0005758">
    <property type="term" value="C:mitochondrial intermembrane space"/>
    <property type="evidence" value="ECO:0007669"/>
    <property type="project" value="UniProtKB-SubCell"/>
</dbReference>
<dbReference type="Proteomes" id="UP000008820">
    <property type="component" value="Chromosome 1"/>
</dbReference>
<evidence type="ECO:0000313" key="10">
    <source>
        <dbReference type="EnsemblMetazoa" id="AAEL002916-PA"/>
    </source>
</evidence>
<dbReference type="PANTHER" id="PTHR12294:SF13">
    <property type="entry name" value="MITOCHONDRIAL CALCIUM UPTAKE 3, ISOFORM D"/>
    <property type="match status" value="1"/>
</dbReference>
<protein>
    <recommendedName>
        <fullName evidence="9">EF-hand domain-containing protein</fullName>
    </recommendedName>
</protein>
<feature type="domain" description="EF-hand" evidence="9">
    <location>
        <begin position="137"/>
        <end position="172"/>
    </location>
</feature>
<keyword evidence="3" id="KW-0677">Repeat</keyword>
<dbReference type="SUPFAM" id="SSF47473">
    <property type="entry name" value="EF-hand"/>
    <property type="match status" value="1"/>
</dbReference>
<dbReference type="GO" id="GO:0005509">
    <property type="term" value="F:calcium ion binding"/>
    <property type="evidence" value="ECO:0007669"/>
    <property type="project" value="InterPro"/>
</dbReference>
<dbReference type="PANTHER" id="PTHR12294">
    <property type="entry name" value="EF HAND DOMAIN FAMILY A1,A2-RELATED"/>
    <property type="match status" value="1"/>
</dbReference>
<evidence type="ECO:0000256" key="8">
    <source>
        <dbReference type="ARBA" id="ARBA00023136"/>
    </source>
</evidence>
<evidence type="ECO:0000259" key="9">
    <source>
        <dbReference type="PROSITE" id="PS50222"/>
    </source>
</evidence>
<keyword evidence="4" id="KW-0999">Mitochondrion inner membrane</keyword>
<evidence type="ECO:0000256" key="7">
    <source>
        <dbReference type="ARBA" id="ARBA00023128"/>
    </source>
</evidence>
<dbReference type="InterPro" id="IPR018247">
    <property type="entry name" value="EF_Hand_1_Ca_BS"/>
</dbReference>
<gene>
    <name evidence="10" type="primary">5576464</name>
</gene>
<keyword evidence="7" id="KW-0496">Mitochondrion</keyword>
<keyword evidence="5" id="KW-0106">Calcium</keyword>
<dbReference type="AlphaFoldDB" id="A0A1S4F3G3"/>
<dbReference type="PROSITE" id="PS51257">
    <property type="entry name" value="PROKAR_LIPOPROTEIN"/>
    <property type="match status" value="1"/>
</dbReference>
<proteinExistence type="predicted"/>
<dbReference type="VEuPathDB" id="VectorBase:AAEL002916"/>
<evidence type="ECO:0000256" key="2">
    <source>
        <dbReference type="ARBA" id="ARBA00004569"/>
    </source>
</evidence>
<evidence type="ECO:0000256" key="4">
    <source>
        <dbReference type="ARBA" id="ARBA00022792"/>
    </source>
</evidence>
<comment type="subcellular location">
    <subcellularLocation>
        <location evidence="1">Mitochondrion inner membrane</location>
    </subcellularLocation>
    <subcellularLocation>
        <location evidence="2">Mitochondrion intermembrane space</location>
    </subcellularLocation>
</comment>
<dbReference type="InterPro" id="IPR002048">
    <property type="entry name" value="EF_hand_dom"/>
</dbReference>
<dbReference type="PROSITE" id="PS00018">
    <property type="entry name" value="EF_HAND_1"/>
    <property type="match status" value="2"/>
</dbReference>
<evidence type="ECO:0000256" key="3">
    <source>
        <dbReference type="ARBA" id="ARBA00022737"/>
    </source>
</evidence>
<reference evidence="10 11" key="1">
    <citation type="submission" date="2017-06" db="EMBL/GenBank/DDBJ databases">
        <title>Aedes aegypti genome working group (AGWG) sequencing and assembly.</title>
        <authorList>
            <consortium name="Aedes aegypti Genome Working Group (AGWG)"/>
            <person name="Matthews B.J."/>
        </authorList>
    </citation>
    <scope>NUCLEOTIDE SEQUENCE [LARGE SCALE GENOMIC DNA]</scope>
    <source>
        <strain evidence="10 11">LVP_AGWG</strain>
    </source>
</reference>
<name>A0A1S4F3G3_AEDAE</name>
<evidence type="ECO:0000256" key="1">
    <source>
        <dbReference type="ARBA" id="ARBA00004273"/>
    </source>
</evidence>
<dbReference type="InterPro" id="IPR039800">
    <property type="entry name" value="MICU1/2/3"/>
</dbReference>
<dbReference type="InterPro" id="IPR011992">
    <property type="entry name" value="EF-hand-dom_pair"/>
</dbReference>
<reference evidence="10" key="2">
    <citation type="submission" date="2020-05" db="UniProtKB">
        <authorList>
            <consortium name="EnsemblMetazoa"/>
        </authorList>
    </citation>
    <scope>IDENTIFICATION</scope>
    <source>
        <strain evidence="10">LVP_AGWG</strain>
    </source>
</reference>
<dbReference type="EnsemblMetazoa" id="AAEL002916-RA">
    <property type="protein sequence ID" value="AAEL002916-PA"/>
    <property type="gene ID" value="AAEL002916"/>
</dbReference>
<evidence type="ECO:0000313" key="11">
    <source>
        <dbReference type="Proteomes" id="UP000008820"/>
    </source>
</evidence>
<dbReference type="Pfam" id="PF13499">
    <property type="entry name" value="EF-hand_7"/>
    <property type="match status" value="1"/>
</dbReference>
<evidence type="ECO:0000256" key="5">
    <source>
        <dbReference type="ARBA" id="ARBA00022837"/>
    </source>
</evidence>
<feature type="domain" description="EF-hand" evidence="9">
    <location>
        <begin position="343"/>
        <end position="378"/>
    </location>
</feature>
<dbReference type="Gene3D" id="1.10.238.10">
    <property type="entry name" value="EF-hand"/>
    <property type="match status" value="3"/>
</dbReference>
<dbReference type="GO" id="GO:0051560">
    <property type="term" value="P:mitochondrial calcium ion homeostasis"/>
    <property type="evidence" value="ECO:0007669"/>
    <property type="project" value="TreeGrafter"/>
</dbReference>
<evidence type="ECO:0000256" key="6">
    <source>
        <dbReference type="ARBA" id="ARBA00022946"/>
    </source>
</evidence>